<evidence type="ECO:0000313" key="2">
    <source>
        <dbReference type="Proteomes" id="UP000077763"/>
    </source>
</evidence>
<sequence length="80" mass="9526">MVNKMTREERYIVLKIHDITECLSFEEKQQVDGIQRKLNEYRLRKGKQSLQCAVVESDWPEFESTWQAISDRVDSTNYAL</sequence>
<gene>
    <name evidence="1" type="ORF">A1353_18995</name>
</gene>
<dbReference type="AlphaFoldDB" id="A0A177M7Y9"/>
<organism evidence="1 2">
    <name type="scientific">Methylomonas methanica</name>
    <dbReference type="NCBI Taxonomy" id="421"/>
    <lineage>
        <taxon>Bacteria</taxon>
        <taxon>Pseudomonadati</taxon>
        <taxon>Pseudomonadota</taxon>
        <taxon>Gammaproteobacteria</taxon>
        <taxon>Methylococcales</taxon>
        <taxon>Methylococcaceae</taxon>
        <taxon>Methylomonas</taxon>
    </lineage>
</organism>
<comment type="caution">
    <text evidence="1">The sequence shown here is derived from an EMBL/GenBank/DDBJ whole genome shotgun (WGS) entry which is preliminary data.</text>
</comment>
<accession>A0A177M7Y9</accession>
<reference evidence="1 2" key="1">
    <citation type="submission" date="2016-03" db="EMBL/GenBank/DDBJ databases">
        <authorList>
            <person name="Ploux O."/>
        </authorList>
    </citation>
    <scope>NUCLEOTIDE SEQUENCE [LARGE SCALE GENOMIC DNA]</scope>
    <source>
        <strain evidence="1 2">R-45371</strain>
    </source>
</reference>
<protein>
    <submittedName>
        <fullName evidence="1">Uncharacterized protein</fullName>
    </submittedName>
</protein>
<name>A0A177M7Y9_METMH</name>
<evidence type="ECO:0000313" key="1">
    <source>
        <dbReference type="EMBL" id="OAI00899.1"/>
    </source>
</evidence>
<dbReference type="EMBL" id="LUUH01000074">
    <property type="protein sequence ID" value="OAI00899.1"/>
    <property type="molecule type" value="Genomic_DNA"/>
</dbReference>
<dbReference type="Proteomes" id="UP000077763">
    <property type="component" value="Unassembled WGS sequence"/>
</dbReference>
<proteinExistence type="predicted"/>